<dbReference type="InterPro" id="IPR051393">
    <property type="entry name" value="ABC_transporter_permease"/>
</dbReference>
<organism evidence="9 11">
    <name type="scientific">Acidipropionibacterium acidipropionici</name>
    <dbReference type="NCBI Taxonomy" id="1748"/>
    <lineage>
        <taxon>Bacteria</taxon>
        <taxon>Bacillati</taxon>
        <taxon>Actinomycetota</taxon>
        <taxon>Actinomycetes</taxon>
        <taxon>Propionibacteriales</taxon>
        <taxon>Propionibacteriaceae</taxon>
        <taxon>Acidipropionibacterium</taxon>
    </lineage>
</organism>
<dbReference type="InterPro" id="IPR000515">
    <property type="entry name" value="MetI-like"/>
</dbReference>
<accession>A0AAC8YIF3</accession>
<dbReference type="CDD" id="cd06261">
    <property type="entry name" value="TM_PBP2"/>
    <property type="match status" value="1"/>
</dbReference>
<feature type="transmembrane region" description="Helical" evidence="7">
    <location>
        <begin position="109"/>
        <end position="129"/>
    </location>
</feature>
<keyword evidence="6 7" id="KW-0472">Membrane</keyword>
<evidence type="ECO:0000256" key="3">
    <source>
        <dbReference type="ARBA" id="ARBA00022475"/>
    </source>
</evidence>
<dbReference type="PANTHER" id="PTHR30193:SF37">
    <property type="entry name" value="INNER MEMBRANE ABC TRANSPORTER PERMEASE PROTEIN YCJO"/>
    <property type="match status" value="1"/>
</dbReference>
<evidence type="ECO:0000259" key="8">
    <source>
        <dbReference type="PROSITE" id="PS50928"/>
    </source>
</evidence>
<dbReference type="EMBL" id="CP014352">
    <property type="protein sequence ID" value="AMS07216.1"/>
    <property type="molecule type" value="Genomic_DNA"/>
</dbReference>
<evidence type="ECO:0000256" key="4">
    <source>
        <dbReference type="ARBA" id="ARBA00022692"/>
    </source>
</evidence>
<gene>
    <name evidence="10" type="ORF">A8L58_13015</name>
    <name evidence="9" type="ORF">AXH35_11565</name>
</gene>
<keyword evidence="4 7" id="KW-0812">Transmembrane</keyword>
<feature type="transmembrane region" description="Helical" evidence="7">
    <location>
        <begin position="262"/>
        <end position="282"/>
    </location>
</feature>
<dbReference type="AlphaFoldDB" id="A0AAC8YIF3"/>
<evidence type="ECO:0000256" key="6">
    <source>
        <dbReference type="ARBA" id="ARBA00023136"/>
    </source>
</evidence>
<dbReference type="InterPro" id="IPR035906">
    <property type="entry name" value="MetI-like_sf"/>
</dbReference>
<keyword evidence="5 7" id="KW-1133">Transmembrane helix</keyword>
<comment type="similarity">
    <text evidence="7">Belongs to the binding-protein-dependent transport system permease family.</text>
</comment>
<dbReference type="Proteomes" id="UP000178666">
    <property type="component" value="Chromosome"/>
</dbReference>
<feature type="transmembrane region" description="Helical" evidence="7">
    <location>
        <begin position="74"/>
        <end position="97"/>
    </location>
</feature>
<keyword evidence="2 7" id="KW-0813">Transport</keyword>
<feature type="transmembrane region" description="Helical" evidence="7">
    <location>
        <begin position="203"/>
        <end position="225"/>
    </location>
</feature>
<feature type="transmembrane region" description="Helical" evidence="7">
    <location>
        <begin position="159"/>
        <end position="182"/>
    </location>
</feature>
<dbReference type="GO" id="GO:0005886">
    <property type="term" value="C:plasma membrane"/>
    <property type="evidence" value="ECO:0007669"/>
    <property type="project" value="UniProtKB-SubCell"/>
</dbReference>
<evidence type="ECO:0000313" key="10">
    <source>
        <dbReference type="EMBL" id="AOZ48429.1"/>
    </source>
</evidence>
<sequence>MRHRRRRPSDYLFFVLFAGPNVALILAFVYYPLLMNLNYSRLNWRIGASTAKIVGLANYKEFFTSDTGLSVWKVTILFTICTVIGSMLLGLIMAVVVNQKLPGRTFTRTALFSPYVLSGVGIALVWSFMFDPQMGILRYVFEFFGKTSPQWFLHENTTLIAAIIVYIWKYLGYCTVLFFSGLQSIPQDLMEAAEMDGASKTQTFFRITLPLLSPTTFFLLVSMTLNAMQAFDILQILKPTGEGVNTFVFEIYRQSFGVYQRAGYASAISVVLFLTLALITVIQFKFVDRKVHYA</sequence>
<dbReference type="Pfam" id="PF00528">
    <property type="entry name" value="BPD_transp_1"/>
    <property type="match status" value="1"/>
</dbReference>
<evidence type="ECO:0000256" key="5">
    <source>
        <dbReference type="ARBA" id="ARBA00022989"/>
    </source>
</evidence>
<evidence type="ECO:0000256" key="2">
    <source>
        <dbReference type="ARBA" id="ARBA00022448"/>
    </source>
</evidence>
<comment type="subcellular location">
    <subcellularLocation>
        <location evidence="1 7">Cell membrane</location>
        <topology evidence="1 7">Multi-pass membrane protein</topology>
    </subcellularLocation>
</comment>
<feature type="domain" description="ABC transmembrane type-1" evidence="8">
    <location>
        <begin position="72"/>
        <end position="283"/>
    </location>
</feature>
<name>A0AAC8YIF3_9ACTN</name>
<reference evidence="9 11" key="2">
    <citation type="submission" date="2016-02" db="EMBL/GenBank/DDBJ databases">
        <title>Complete Genome Sequence of Propionibacterium acidipropionici ATCC 55737.</title>
        <authorList>
            <person name="Luna Flores C.H."/>
            <person name="Nielsen L.K."/>
            <person name="Marcellin E."/>
        </authorList>
    </citation>
    <scope>NUCLEOTIDE SEQUENCE [LARGE SCALE GENOMIC DNA]</scope>
    <source>
        <strain evidence="9 11">ATCC 55737</strain>
    </source>
</reference>
<reference evidence="10 12" key="1">
    <citation type="journal article" date="2016" name="Plant Dis.">
        <title>Improved production of propionic acid using genome shuffling.</title>
        <authorList>
            <person name="Luna-Flores C.H."/>
            <person name="Palfreyman R.W."/>
            <person name="Kromer J.O."/>
            <person name="Nielsen L.K."/>
            <person name="Marcellin E."/>
        </authorList>
    </citation>
    <scope>NUCLEOTIDE SEQUENCE [LARGE SCALE GENOMIC DNA]</scope>
    <source>
        <strain evidence="10 12">F3E8</strain>
    </source>
</reference>
<protein>
    <submittedName>
        <fullName evidence="9">Glycerol-3-phosphate ABC transporter permease</fullName>
    </submittedName>
</protein>
<keyword evidence="3" id="KW-1003">Cell membrane</keyword>
<keyword evidence="12" id="KW-1185">Reference proteome</keyword>
<evidence type="ECO:0000313" key="12">
    <source>
        <dbReference type="Proteomes" id="UP000178666"/>
    </source>
</evidence>
<dbReference type="PANTHER" id="PTHR30193">
    <property type="entry name" value="ABC TRANSPORTER PERMEASE PROTEIN"/>
    <property type="match status" value="1"/>
</dbReference>
<evidence type="ECO:0000313" key="9">
    <source>
        <dbReference type="EMBL" id="AMS07216.1"/>
    </source>
</evidence>
<dbReference type="PROSITE" id="PS50928">
    <property type="entry name" value="ABC_TM1"/>
    <property type="match status" value="1"/>
</dbReference>
<dbReference type="SUPFAM" id="SSF161098">
    <property type="entry name" value="MetI-like"/>
    <property type="match status" value="1"/>
</dbReference>
<dbReference type="Gene3D" id="1.10.3720.10">
    <property type="entry name" value="MetI-like"/>
    <property type="match status" value="1"/>
</dbReference>
<evidence type="ECO:0000256" key="1">
    <source>
        <dbReference type="ARBA" id="ARBA00004651"/>
    </source>
</evidence>
<dbReference type="Proteomes" id="UP000075221">
    <property type="component" value="Chromosome"/>
</dbReference>
<proteinExistence type="inferred from homology"/>
<feature type="transmembrane region" description="Helical" evidence="7">
    <location>
        <begin position="12"/>
        <end position="33"/>
    </location>
</feature>
<dbReference type="EMBL" id="CP015970">
    <property type="protein sequence ID" value="AOZ48429.1"/>
    <property type="molecule type" value="Genomic_DNA"/>
</dbReference>
<evidence type="ECO:0000313" key="11">
    <source>
        <dbReference type="Proteomes" id="UP000075221"/>
    </source>
</evidence>
<dbReference type="GO" id="GO:0055085">
    <property type="term" value="P:transmembrane transport"/>
    <property type="evidence" value="ECO:0007669"/>
    <property type="project" value="InterPro"/>
</dbReference>
<evidence type="ECO:0000256" key="7">
    <source>
        <dbReference type="RuleBase" id="RU363032"/>
    </source>
</evidence>